<feature type="compositionally biased region" description="Basic residues" evidence="2">
    <location>
        <begin position="146"/>
        <end position="156"/>
    </location>
</feature>
<evidence type="ECO:0000313" key="4">
    <source>
        <dbReference type="Proteomes" id="UP000179467"/>
    </source>
</evidence>
<reference evidence="3 4" key="1">
    <citation type="submission" date="2016-09" db="EMBL/GenBank/DDBJ databases">
        <title>Metabolic pathway, cell adaptation mechanisms and a novel monoxygenase revealed through proteogenomic-transcription analysis of a Sphingomonas haloaromaticamans strain degrading the fungicide ortho-phenylphenol.</title>
        <authorList>
            <person name="Perruchon C."/>
            <person name="Papadopoulou E.S."/>
            <person name="Rousidou C."/>
            <person name="Vasileiadis S."/>
            <person name="Tanou G."/>
            <person name="Amoutzias G."/>
            <person name="Molassiotis A."/>
            <person name="Karpouzas D.G."/>
        </authorList>
    </citation>
    <scope>NUCLEOTIDE SEQUENCE [LARGE SCALE GENOMIC DNA]</scope>
    <source>
        <strain evidence="3 4">P3</strain>
    </source>
</reference>
<gene>
    <name evidence="3" type="primary">ros_2</name>
    <name evidence="3" type="ORF">BHE75_00576</name>
</gene>
<dbReference type="GO" id="GO:0003677">
    <property type="term" value="F:DNA binding"/>
    <property type="evidence" value="ECO:0007669"/>
    <property type="project" value="InterPro"/>
</dbReference>
<dbReference type="RefSeq" id="WP_070932258.1">
    <property type="nucleotide sequence ID" value="NZ_MIPT01000001.1"/>
</dbReference>
<dbReference type="InterPro" id="IPR008807">
    <property type="entry name" value="ROS_MUCR"/>
</dbReference>
<dbReference type="GO" id="GO:0008270">
    <property type="term" value="F:zinc ion binding"/>
    <property type="evidence" value="ECO:0007669"/>
    <property type="project" value="InterPro"/>
</dbReference>
<dbReference type="OrthoDB" id="9809693at2"/>
<dbReference type="Pfam" id="PF05443">
    <property type="entry name" value="ROS_MUCR"/>
    <property type="match status" value="1"/>
</dbReference>
<dbReference type="Gene3D" id="1.10.10.1550">
    <property type="entry name" value="ROS/MUCR transcriptional regulator protein"/>
    <property type="match status" value="1"/>
</dbReference>
<dbReference type="AlphaFoldDB" id="A0A1S1H9U5"/>
<feature type="region of interest" description="Disordered" evidence="2">
    <location>
        <begin position="47"/>
        <end position="67"/>
    </location>
</feature>
<accession>A0A1S1H9U5</accession>
<dbReference type="EMBL" id="MIPT01000001">
    <property type="protein sequence ID" value="OHT18602.1"/>
    <property type="molecule type" value="Genomic_DNA"/>
</dbReference>
<organism evidence="3 4">
    <name type="scientific">Edaphosphingomonas haloaromaticamans</name>
    <dbReference type="NCBI Taxonomy" id="653954"/>
    <lineage>
        <taxon>Bacteria</taxon>
        <taxon>Pseudomonadati</taxon>
        <taxon>Pseudomonadota</taxon>
        <taxon>Alphaproteobacteria</taxon>
        <taxon>Sphingomonadales</taxon>
        <taxon>Rhizorhabdaceae</taxon>
        <taxon>Edaphosphingomonas</taxon>
    </lineage>
</organism>
<protein>
    <submittedName>
        <fullName evidence="3">Transcriptional regulatory protein ros</fullName>
    </submittedName>
</protein>
<sequence length="156" mass="16704">MTTDLQRTLIEITADIVSAHVSNNVVSNGDVPQLIQSVHDALAKLASPDASATEESSGDKPVGAVGVRKSTANPDFILSMIDGKPYKSLKRHIGRHGYTPESYRETFGLPANYPLVAPAYSEHRRAVAKQFGLGRKKAEPAEAPAKRTRRAAKAGA</sequence>
<dbReference type="Proteomes" id="UP000179467">
    <property type="component" value="Unassembled WGS sequence"/>
</dbReference>
<dbReference type="InterPro" id="IPR041920">
    <property type="entry name" value="ROS/MUCR_sf"/>
</dbReference>
<evidence type="ECO:0000256" key="1">
    <source>
        <dbReference type="ARBA" id="ARBA00007031"/>
    </source>
</evidence>
<feature type="region of interest" description="Disordered" evidence="2">
    <location>
        <begin position="132"/>
        <end position="156"/>
    </location>
</feature>
<comment type="similarity">
    <text evidence="1">Belongs to the ros/MucR family.</text>
</comment>
<evidence type="ECO:0000256" key="2">
    <source>
        <dbReference type="SAM" id="MobiDB-lite"/>
    </source>
</evidence>
<name>A0A1S1H9U5_9SPHN</name>
<comment type="caution">
    <text evidence="3">The sequence shown here is derived from an EMBL/GenBank/DDBJ whole genome shotgun (WGS) entry which is preliminary data.</text>
</comment>
<keyword evidence="4" id="KW-1185">Reference proteome</keyword>
<proteinExistence type="inferred from homology"/>
<dbReference type="GO" id="GO:0006355">
    <property type="term" value="P:regulation of DNA-templated transcription"/>
    <property type="evidence" value="ECO:0007669"/>
    <property type="project" value="InterPro"/>
</dbReference>
<evidence type="ECO:0000313" key="3">
    <source>
        <dbReference type="EMBL" id="OHT18602.1"/>
    </source>
</evidence>